<protein>
    <submittedName>
        <fullName evidence="1">Uncharacterized protein</fullName>
    </submittedName>
</protein>
<dbReference type="GeneID" id="91287273"/>
<dbReference type="Proteomes" id="UP000265765">
    <property type="component" value="Chromosome"/>
</dbReference>
<evidence type="ECO:0000313" key="2">
    <source>
        <dbReference type="Proteomes" id="UP000265765"/>
    </source>
</evidence>
<reference evidence="1 2" key="1">
    <citation type="submission" date="2018-09" db="EMBL/GenBank/DDBJ databases">
        <title>Production of Trimethoprim by Streptomyces sp. 3E-1.</title>
        <authorList>
            <person name="Kang H.J."/>
            <person name="Kim S.B."/>
        </authorList>
    </citation>
    <scope>NUCLEOTIDE SEQUENCE [LARGE SCALE GENOMIC DNA]</scope>
    <source>
        <strain evidence="1 2">3E-1</strain>
    </source>
</reference>
<sequence length="49" mass="5024">MSQGVPVPHNEQCQITDEQVGFFPVVVFSCGSPTVGGNGWSVAPSATAC</sequence>
<proteinExistence type="predicted"/>
<dbReference type="AlphaFoldDB" id="A0AAI8L2F5"/>
<dbReference type="KEGG" id="sge:DWG14_04031"/>
<dbReference type="RefSeq" id="WP_162952061.1">
    <property type="nucleotide sequence ID" value="NZ_CP032427.1"/>
</dbReference>
<evidence type="ECO:0000313" key="1">
    <source>
        <dbReference type="EMBL" id="AYC39788.1"/>
    </source>
</evidence>
<accession>A0AAI8L2F5</accession>
<name>A0AAI8L2F5_9ACTN</name>
<gene>
    <name evidence="1" type="ORF">DWG14_04031</name>
</gene>
<dbReference type="EMBL" id="CP032427">
    <property type="protein sequence ID" value="AYC39788.1"/>
    <property type="molecule type" value="Genomic_DNA"/>
</dbReference>
<organism evidence="1 2">
    <name type="scientific">Streptomyces griseorubiginosus</name>
    <dbReference type="NCBI Taxonomy" id="67304"/>
    <lineage>
        <taxon>Bacteria</taxon>
        <taxon>Bacillati</taxon>
        <taxon>Actinomycetota</taxon>
        <taxon>Actinomycetes</taxon>
        <taxon>Kitasatosporales</taxon>
        <taxon>Streptomycetaceae</taxon>
        <taxon>Streptomyces</taxon>
    </lineage>
</organism>